<name>A0A446BXY0_9PEZI</name>
<dbReference type="AlphaFoldDB" id="A0A446BXY0"/>
<proteinExistence type="predicted"/>
<evidence type="ECO:0000313" key="2">
    <source>
        <dbReference type="EMBL" id="SPQ27349.1"/>
    </source>
</evidence>
<gene>
    <name evidence="2" type="ORF">TT172_LOCUS9768</name>
</gene>
<evidence type="ECO:0000256" key="1">
    <source>
        <dbReference type="SAM" id="MobiDB-lite"/>
    </source>
</evidence>
<dbReference type="EMBL" id="OUUZ01000019">
    <property type="protein sequence ID" value="SPQ27349.1"/>
    <property type="molecule type" value="Genomic_DNA"/>
</dbReference>
<feature type="region of interest" description="Disordered" evidence="1">
    <location>
        <begin position="28"/>
        <end position="47"/>
    </location>
</feature>
<organism evidence="2 3">
    <name type="scientific">Thermothielavioides terrestris</name>
    <dbReference type="NCBI Taxonomy" id="2587410"/>
    <lineage>
        <taxon>Eukaryota</taxon>
        <taxon>Fungi</taxon>
        <taxon>Dikarya</taxon>
        <taxon>Ascomycota</taxon>
        <taxon>Pezizomycotina</taxon>
        <taxon>Sordariomycetes</taxon>
        <taxon>Sordariomycetidae</taxon>
        <taxon>Sordariales</taxon>
        <taxon>Chaetomiaceae</taxon>
        <taxon>Thermothielavioides</taxon>
    </lineage>
</organism>
<sequence length="47" mass="4930">MSDNNCPGAAEPPLSNKPAELSIVISSGYAARKARGVDDKKGDKDQK</sequence>
<reference evidence="2 3" key="1">
    <citation type="submission" date="2018-04" db="EMBL/GenBank/DDBJ databases">
        <authorList>
            <person name="Huttner S."/>
            <person name="Dainat J."/>
        </authorList>
    </citation>
    <scope>NUCLEOTIDE SEQUENCE [LARGE SCALE GENOMIC DNA]</scope>
</reference>
<evidence type="ECO:0000313" key="3">
    <source>
        <dbReference type="Proteomes" id="UP000289323"/>
    </source>
</evidence>
<dbReference type="Proteomes" id="UP000289323">
    <property type="component" value="Unassembled WGS sequence"/>
</dbReference>
<protein>
    <submittedName>
        <fullName evidence="2">6e5445da-d6bd-408d-afaa-f06a0f9baef4</fullName>
    </submittedName>
</protein>
<feature type="compositionally biased region" description="Basic and acidic residues" evidence="1">
    <location>
        <begin position="35"/>
        <end position="47"/>
    </location>
</feature>
<accession>A0A446BXY0</accession>